<evidence type="ECO:0000256" key="6">
    <source>
        <dbReference type="ARBA" id="ARBA00022519"/>
    </source>
</evidence>
<evidence type="ECO:0000313" key="11">
    <source>
        <dbReference type="Proteomes" id="UP000290649"/>
    </source>
</evidence>
<evidence type="ECO:0000256" key="9">
    <source>
        <dbReference type="SAM" id="SignalP"/>
    </source>
</evidence>
<comment type="subcellular location">
    <subcellularLocation>
        <location evidence="2">Cell inner membrane</location>
    </subcellularLocation>
    <subcellularLocation>
        <location evidence="1">Periplasm</location>
    </subcellularLocation>
</comment>
<dbReference type="PROSITE" id="PS51257">
    <property type="entry name" value="PROKAR_LIPOPROTEIN"/>
    <property type="match status" value="1"/>
</dbReference>
<dbReference type="InterPro" id="IPR044527">
    <property type="entry name" value="NrtA/CpmA_ABC-bd_dom"/>
</dbReference>
<sequence>MKKFLLVMMLSLVIGVLAACGSNKADTVSIGFFPNLDHAAAIVGKEKGFFEEEMKETTVEYTSFPNGNDFIDALDNNAIQIGYVGPGPAINYFLAGGDIVVLGAAANGATLIVAREGSGIETLEDFAGKSFCTPGNGCTHNVQLEIMLQDMGLTTTRRGGVVDHQPRVNPANMMIMFESGEIDAAAAPEPWGTYLVEEFGAKVITEWNEVYLGETLASVVVVTTPKFLKENPETVDQFLKAHKRAVDYTYENTADTLVTINDLLFNLSQQRLPQSVLENAWKRMVVTTETHADALQAWATASYELNFIDKEPNLEGFVDTSKLDKIIADTK</sequence>
<keyword evidence="7 9" id="KW-0732">Signal</keyword>
<dbReference type="Proteomes" id="UP000290649">
    <property type="component" value="Unassembled WGS sequence"/>
</dbReference>
<keyword evidence="6" id="KW-0997">Cell inner membrane</keyword>
<keyword evidence="11" id="KW-1185">Reference proteome</keyword>
<dbReference type="SUPFAM" id="SSF53850">
    <property type="entry name" value="Periplasmic binding protein-like II"/>
    <property type="match status" value="1"/>
</dbReference>
<dbReference type="RefSeq" id="WP_129078762.1">
    <property type="nucleotide sequence ID" value="NZ_QOUX01000042.1"/>
</dbReference>
<evidence type="ECO:0000256" key="5">
    <source>
        <dbReference type="ARBA" id="ARBA00022475"/>
    </source>
</evidence>
<evidence type="ECO:0000256" key="3">
    <source>
        <dbReference type="ARBA" id="ARBA00010742"/>
    </source>
</evidence>
<evidence type="ECO:0000256" key="1">
    <source>
        <dbReference type="ARBA" id="ARBA00004418"/>
    </source>
</evidence>
<dbReference type="EMBL" id="QOUX01000042">
    <property type="protein sequence ID" value="RXI99906.1"/>
    <property type="molecule type" value="Genomic_DNA"/>
</dbReference>
<evidence type="ECO:0000256" key="2">
    <source>
        <dbReference type="ARBA" id="ARBA00004533"/>
    </source>
</evidence>
<keyword evidence="8" id="KW-0472">Membrane</keyword>
<feature type="chain" id="PRO_5038534274" evidence="9">
    <location>
        <begin position="19"/>
        <end position="331"/>
    </location>
</feature>
<evidence type="ECO:0000256" key="7">
    <source>
        <dbReference type="ARBA" id="ARBA00022729"/>
    </source>
</evidence>
<proteinExistence type="inferred from homology"/>
<feature type="signal peptide" evidence="9">
    <location>
        <begin position="1"/>
        <end position="18"/>
    </location>
</feature>
<reference evidence="10 11" key="1">
    <citation type="journal article" date="2019" name="Int. J. Syst. Evol. Microbiol.">
        <title>Anaerobacillus alkaliphilus sp. nov., a novel alkaliphilic and moderately halophilic bacterium.</title>
        <authorList>
            <person name="Borsodi A.K."/>
            <person name="Aszalos J.M."/>
            <person name="Bihari P."/>
            <person name="Nagy I."/>
            <person name="Schumann P."/>
            <person name="Sproer C."/>
            <person name="Kovacs A.L."/>
            <person name="Boka K."/>
            <person name="Dobosy P."/>
            <person name="Ovari M."/>
            <person name="Szili-Kovacs T."/>
            <person name="Toth E."/>
        </authorList>
    </citation>
    <scope>NUCLEOTIDE SEQUENCE [LARGE SCALE GENOMIC DNA]</scope>
    <source>
        <strain evidence="10 11">B16-10</strain>
    </source>
</reference>
<protein>
    <submittedName>
        <fullName evidence="10">Aliphatic sulfonate ABC transporter substrate-binding protein</fullName>
    </submittedName>
</protein>
<dbReference type="CDD" id="cd13553">
    <property type="entry name" value="PBP2_NrtA_CpmA_like"/>
    <property type="match status" value="1"/>
</dbReference>
<evidence type="ECO:0000256" key="8">
    <source>
        <dbReference type="ARBA" id="ARBA00023136"/>
    </source>
</evidence>
<dbReference type="AlphaFoldDB" id="A0A4Q0VS29"/>
<dbReference type="PANTHER" id="PTHR30024:SF47">
    <property type="entry name" value="TAURINE-BINDING PERIPLASMIC PROTEIN"/>
    <property type="match status" value="1"/>
</dbReference>
<dbReference type="GO" id="GO:0042597">
    <property type="term" value="C:periplasmic space"/>
    <property type="evidence" value="ECO:0007669"/>
    <property type="project" value="UniProtKB-SubCell"/>
</dbReference>
<comment type="similarity">
    <text evidence="3">Belongs to the bacterial solute-binding protein SsuA/TauA family.</text>
</comment>
<evidence type="ECO:0000313" key="10">
    <source>
        <dbReference type="EMBL" id="RXI99906.1"/>
    </source>
</evidence>
<dbReference type="GO" id="GO:0042626">
    <property type="term" value="F:ATPase-coupled transmembrane transporter activity"/>
    <property type="evidence" value="ECO:0007669"/>
    <property type="project" value="InterPro"/>
</dbReference>
<organism evidence="10 11">
    <name type="scientific">Anaerobacillus alkaliphilus</name>
    <dbReference type="NCBI Taxonomy" id="1548597"/>
    <lineage>
        <taxon>Bacteria</taxon>
        <taxon>Bacillati</taxon>
        <taxon>Bacillota</taxon>
        <taxon>Bacilli</taxon>
        <taxon>Bacillales</taxon>
        <taxon>Bacillaceae</taxon>
        <taxon>Anaerobacillus</taxon>
    </lineage>
</organism>
<accession>A0A4Q0VS29</accession>
<dbReference type="InterPro" id="IPR010067">
    <property type="entry name" value="ABC_SsuA_sub-bd"/>
</dbReference>
<gene>
    <name evidence="10" type="ORF">DS745_13585</name>
</gene>
<dbReference type="PANTHER" id="PTHR30024">
    <property type="entry name" value="ALIPHATIC SULFONATES-BINDING PROTEIN-RELATED"/>
    <property type="match status" value="1"/>
</dbReference>
<comment type="caution">
    <text evidence="10">The sequence shown here is derived from an EMBL/GenBank/DDBJ whole genome shotgun (WGS) entry which is preliminary data.</text>
</comment>
<evidence type="ECO:0000256" key="4">
    <source>
        <dbReference type="ARBA" id="ARBA00022448"/>
    </source>
</evidence>
<dbReference type="Pfam" id="PF13379">
    <property type="entry name" value="NMT1_2"/>
    <property type="match status" value="1"/>
</dbReference>
<name>A0A4Q0VS29_9BACI</name>
<keyword evidence="5" id="KW-1003">Cell membrane</keyword>
<keyword evidence="4" id="KW-0813">Transport</keyword>
<dbReference type="GO" id="GO:0005886">
    <property type="term" value="C:plasma membrane"/>
    <property type="evidence" value="ECO:0007669"/>
    <property type="project" value="UniProtKB-SubCell"/>
</dbReference>
<dbReference type="Gene3D" id="3.40.190.10">
    <property type="entry name" value="Periplasmic binding protein-like II"/>
    <property type="match status" value="2"/>
</dbReference>
<dbReference type="OrthoDB" id="506341at2"/>
<dbReference type="NCBIfam" id="TIGR01728">
    <property type="entry name" value="SsuA_fam"/>
    <property type="match status" value="1"/>
</dbReference>